<keyword evidence="2" id="KW-1185">Reference proteome</keyword>
<gene>
    <name evidence="1" type="ORF">Pla175_38000</name>
</gene>
<reference evidence="1 2" key="1">
    <citation type="submission" date="2019-02" db="EMBL/GenBank/DDBJ databases">
        <title>Deep-cultivation of Planctomycetes and their phenomic and genomic characterization uncovers novel biology.</title>
        <authorList>
            <person name="Wiegand S."/>
            <person name="Jogler M."/>
            <person name="Boedeker C."/>
            <person name="Pinto D."/>
            <person name="Vollmers J."/>
            <person name="Rivas-Marin E."/>
            <person name="Kohn T."/>
            <person name="Peeters S.H."/>
            <person name="Heuer A."/>
            <person name="Rast P."/>
            <person name="Oberbeckmann S."/>
            <person name="Bunk B."/>
            <person name="Jeske O."/>
            <person name="Meyerdierks A."/>
            <person name="Storesund J.E."/>
            <person name="Kallscheuer N."/>
            <person name="Luecker S."/>
            <person name="Lage O.M."/>
            <person name="Pohl T."/>
            <person name="Merkel B.J."/>
            <person name="Hornburger P."/>
            <person name="Mueller R.-W."/>
            <person name="Bruemmer F."/>
            <person name="Labrenz M."/>
            <person name="Spormann A.M."/>
            <person name="Op den Camp H."/>
            <person name="Overmann J."/>
            <person name="Amann R."/>
            <person name="Jetten M.S.M."/>
            <person name="Mascher T."/>
            <person name="Medema M.H."/>
            <person name="Devos D.P."/>
            <person name="Kaster A.-K."/>
            <person name="Ovreas L."/>
            <person name="Rohde M."/>
            <person name="Galperin M.Y."/>
            <person name="Jogler C."/>
        </authorList>
    </citation>
    <scope>NUCLEOTIDE SEQUENCE [LARGE SCALE GENOMIC DNA]</scope>
    <source>
        <strain evidence="1 2">Pla175</strain>
    </source>
</reference>
<evidence type="ECO:0000313" key="1">
    <source>
        <dbReference type="EMBL" id="QDU90396.1"/>
    </source>
</evidence>
<dbReference type="KEGG" id="pnd:Pla175_38000"/>
<evidence type="ECO:0000313" key="2">
    <source>
        <dbReference type="Proteomes" id="UP000317429"/>
    </source>
</evidence>
<accession>A0A518DFZ6</accession>
<dbReference type="AlphaFoldDB" id="A0A518DFZ6"/>
<protein>
    <submittedName>
        <fullName evidence="1">Uncharacterized protein</fullName>
    </submittedName>
</protein>
<name>A0A518DFZ6_9BACT</name>
<sequence length="155" mass="18026">MAYMQVRDVLAHVTKLRRRVRNKARRFQATASDDIIGSLLERLEEHDRSMHGFQAELERNSPKAVLETWIQFPDTKPIENEISDLGRKAEADDAEQFIEKLLDLDQRLLSLYHTAAEQTHAPSVQEFFRKLVDMESQKARANSWNVAQTQDARHL</sequence>
<dbReference type="EMBL" id="CP036291">
    <property type="protein sequence ID" value="QDU90396.1"/>
    <property type="molecule type" value="Genomic_DNA"/>
</dbReference>
<organism evidence="1 2">
    <name type="scientific">Pirellulimonas nuda</name>
    <dbReference type="NCBI Taxonomy" id="2528009"/>
    <lineage>
        <taxon>Bacteria</taxon>
        <taxon>Pseudomonadati</taxon>
        <taxon>Planctomycetota</taxon>
        <taxon>Planctomycetia</taxon>
        <taxon>Pirellulales</taxon>
        <taxon>Lacipirellulaceae</taxon>
        <taxon>Pirellulimonas</taxon>
    </lineage>
</organism>
<proteinExistence type="predicted"/>
<dbReference type="Proteomes" id="UP000317429">
    <property type="component" value="Chromosome"/>
</dbReference>